<keyword evidence="3" id="KW-0812">Transmembrane</keyword>
<keyword evidence="4" id="KW-0999">Mitochondrion inner membrane</keyword>
<keyword evidence="8" id="KW-0175">Coiled coil</keyword>
<dbReference type="AlphaFoldDB" id="A0AAV5KLD7"/>
<sequence length="633" mass="69952">MLRRSVVELSFCRSLRRIPRQVTAQPASSFIYLRKEFSTVPGKGASSKPRPSGNPPESKGGFSTVALGGAVISGALLVAYQSGYLDQYLGKQQTHVSDDSADIAVDKKEERDIKHIEEPIVSQNKEPNLSNPSVELPELKAQTHSDLAHPQTKTETQDQNQSQVENKSDVTHEEVLVPVQEKELPEHFQSTESSADHYPRSGIPSQGNLEKIESKTIEQEDKSQTTSVDIQSSAASKDDEENTNAPPPVNTVDKAEDVHSKGAEEPSPLLDTYHLRDKELSKEAEAFATTMEELNEGNGGYLSKDGKLVFDFLQAIHAAEKRQAELDALAFAEEKRVLKEKFEKELRDLRARELMRIEEAAILDKELKREKAKAAAAVKSLQEKMEERLKTELEQKEREEELKLQKAQELAKAELVAAIASEKAAQIEKVAEANLHINALCMAFYARTQEAHKRHSAHKLALGALALEDALSKGLPIQKEIDALKTDFEGIEKDSVLDLVLSSLPEETRYHGTDTVLQLNQKFKALEGTLRHFSLIPPGGGGIMTHSLARVASWLKVKKVDQSGEGIESVICRVENYLSDGKLAEAASALEEGVKGSQAEEIVSDWVKRARDRAITEQALMVLQSYATCISLT</sequence>
<dbReference type="EMBL" id="BPVZ01000068">
    <property type="protein sequence ID" value="GKV25321.1"/>
    <property type="molecule type" value="Genomic_DNA"/>
</dbReference>
<evidence type="ECO:0000256" key="5">
    <source>
        <dbReference type="ARBA" id="ARBA00022989"/>
    </source>
</evidence>
<evidence type="ECO:0000256" key="2">
    <source>
        <dbReference type="ARBA" id="ARBA00010877"/>
    </source>
</evidence>
<evidence type="ECO:0000256" key="3">
    <source>
        <dbReference type="ARBA" id="ARBA00022692"/>
    </source>
</evidence>
<evidence type="ECO:0000313" key="11">
    <source>
        <dbReference type="Proteomes" id="UP001054252"/>
    </source>
</evidence>
<evidence type="ECO:0000256" key="4">
    <source>
        <dbReference type="ARBA" id="ARBA00022792"/>
    </source>
</evidence>
<keyword evidence="5" id="KW-1133">Transmembrane helix</keyword>
<proteinExistence type="inferred from homology"/>
<evidence type="ECO:0000256" key="6">
    <source>
        <dbReference type="ARBA" id="ARBA00023128"/>
    </source>
</evidence>
<evidence type="ECO:0000256" key="9">
    <source>
        <dbReference type="SAM" id="MobiDB-lite"/>
    </source>
</evidence>
<evidence type="ECO:0000256" key="8">
    <source>
        <dbReference type="SAM" id="Coils"/>
    </source>
</evidence>
<keyword evidence="11" id="KW-1185">Reference proteome</keyword>
<comment type="subcellular location">
    <subcellularLocation>
        <location evidence="1">Mitochondrion inner membrane</location>
    </subcellularLocation>
</comment>
<feature type="compositionally biased region" description="Basic and acidic residues" evidence="9">
    <location>
        <begin position="253"/>
        <end position="264"/>
    </location>
</feature>
<protein>
    <recommendedName>
        <fullName evidence="12">MICOS complex subunit MIC60</fullName>
    </recommendedName>
</protein>
<name>A0AAV5KLD7_9ROSI</name>
<dbReference type="PANTHER" id="PTHR15415:SF7">
    <property type="entry name" value="MICOS COMPLEX SUBUNIT MIC60"/>
    <property type="match status" value="1"/>
</dbReference>
<feature type="region of interest" description="Disordered" evidence="9">
    <location>
        <begin position="143"/>
        <end position="171"/>
    </location>
</feature>
<feature type="coiled-coil region" evidence="8">
    <location>
        <begin position="332"/>
        <end position="413"/>
    </location>
</feature>
<comment type="similarity">
    <text evidence="2">Belongs to the MICOS complex subunit Mic60 family.</text>
</comment>
<evidence type="ECO:0000256" key="7">
    <source>
        <dbReference type="ARBA" id="ARBA00023136"/>
    </source>
</evidence>
<keyword evidence="7" id="KW-0472">Membrane</keyword>
<dbReference type="GO" id="GO:0061617">
    <property type="term" value="C:MICOS complex"/>
    <property type="evidence" value="ECO:0007669"/>
    <property type="project" value="TreeGrafter"/>
</dbReference>
<evidence type="ECO:0000313" key="10">
    <source>
        <dbReference type="EMBL" id="GKV25321.1"/>
    </source>
</evidence>
<feature type="compositionally biased region" description="Basic and acidic residues" evidence="9">
    <location>
        <begin position="210"/>
        <end position="223"/>
    </location>
</feature>
<dbReference type="Proteomes" id="UP001054252">
    <property type="component" value="Unassembled WGS sequence"/>
</dbReference>
<evidence type="ECO:0000256" key="1">
    <source>
        <dbReference type="ARBA" id="ARBA00004273"/>
    </source>
</evidence>
<reference evidence="10 11" key="1">
    <citation type="journal article" date="2021" name="Commun. Biol.">
        <title>The genome of Shorea leprosula (Dipterocarpaceae) highlights the ecological relevance of drought in aseasonal tropical rainforests.</title>
        <authorList>
            <person name="Ng K.K.S."/>
            <person name="Kobayashi M.J."/>
            <person name="Fawcett J.A."/>
            <person name="Hatakeyama M."/>
            <person name="Paape T."/>
            <person name="Ng C.H."/>
            <person name="Ang C.C."/>
            <person name="Tnah L.H."/>
            <person name="Lee C.T."/>
            <person name="Nishiyama T."/>
            <person name="Sese J."/>
            <person name="O'Brien M.J."/>
            <person name="Copetti D."/>
            <person name="Mohd Noor M.I."/>
            <person name="Ong R.C."/>
            <person name="Putra M."/>
            <person name="Sireger I.Z."/>
            <person name="Indrioko S."/>
            <person name="Kosugi Y."/>
            <person name="Izuno A."/>
            <person name="Isagi Y."/>
            <person name="Lee S.L."/>
            <person name="Shimizu K.K."/>
        </authorList>
    </citation>
    <scope>NUCLEOTIDE SEQUENCE [LARGE SCALE GENOMIC DNA]</scope>
    <source>
        <strain evidence="10">214</strain>
    </source>
</reference>
<dbReference type="PANTHER" id="PTHR15415">
    <property type="entry name" value="MITOFILIN"/>
    <property type="match status" value="1"/>
</dbReference>
<dbReference type="InterPro" id="IPR019133">
    <property type="entry name" value="MIC60"/>
</dbReference>
<dbReference type="GO" id="GO:0042407">
    <property type="term" value="P:cristae formation"/>
    <property type="evidence" value="ECO:0007669"/>
    <property type="project" value="TreeGrafter"/>
</dbReference>
<dbReference type="Pfam" id="PF09731">
    <property type="entry name" value="Mitofilin"/>
    <property type="match status" value="1"/>
</dbReference>
<accession>A0AAV5KLD7</accession>
<organism evidence="10 11">
    <name type="scientific">Rubroshorea leprosula</name>
    <dbReference type="NCBI Taxonomy" id="152421"/>
    <lineage>
        <taxon>Eukaryota</taxon>
        <taxon>Viridiplantae</taxon>
        <taxon>Streptophyta</taxon>
        <taxon>Embryophyta</taxon>
        <taxon>Tracheophyta</taxon>
        <taxon>Spermatophyta</taxon>
        <taxon>Magnoliopsida</taxon>
        <taxon>eudicotyledons</taxon>
        <taxon>Gunneridae</taxon>
        <taxon>Pentapetalae</taxon>
        <taxon>rosids</taxon>
        <taxon>malvids</taxon>
        <taxon>Malvales</taxon>
        <taxon>Dipterocarpaceae</taxon>
        <taxon>Rubroshorea</taxon>
    </lineage>
</organism>
<feature type="region of interest" description="Disordered" evidence="9">
    <location>
        <begin position="40"/>
        <end position="61"/>
    </location>
</feature>
<gene>
    <name evidence="10" type="ORF">SLEP1_g34776</name>
</gene>
<feature type="region of interest" description="Disordered" evidence="9">
    <location>
        <begin position="185"/>
        <end position="270"/>
    </location>
</feature>
<feature type="compositionally biased region" description="Polar residues" evidence="9">
    <location>
        <begin position="224"/>
        <end position="235"/>
    </location>
</feature>
<keyword evidence="6" id="KW-0496">Mitochondrion</keyword>
<evidence type="ECO:0008006" key="12">
    <source>
        <dbReference type="Google" id="ProtNLM"/>
    </source>
</evidence>
<comment type="caution">
    <text evidence="10">The sequence shown here is derived from an EMBL/GenBank/DDBJ whole genome shotgun (WGS) entry which is preliminary data.</text>
</comment>
<feature type="compositionally biased region" description="Polar residues" evidence="9">
    <location>
        <begin position="151"/>
        <end position="165"/>
    </location>
</feature>